<dbReference type="InterPro" id="IPR002347">
    <property type="entry name" value="SDR_fam"/>
</dbReference>
<dbReference type="GO" id="GO:0016614">
    <property type="term" value="F:oxidoreductase activity, acting on CH-OH group of donors"/>
    <property type="evidence" value="ECO:0007669"/>
    <property type="project" value="UniProtKB-ARBA"/>
</dbReference>
<dbReference type="PANTHER" id="PTHR48107">
    <property type="entry name" value="NADPH-DEPENDENT ALDEHYDE REDUCTASE-LIKE PROTEIN, CHLOROPLASTIC-RELATED"/>
    <property type="match status" value="1"/>
</dbReference>
<dbReference type="PRINTS" id="PR00081">
    <property type="entry name" value="GDHRDH"/>
</dbReference>
<keyword evidence="3" id="KW-0560">Oxidoreductase</keyword>
<organism evidence="4">
    <name type="scientific">Bionectria ochroleuca</name>
    <name type="common">Gliocladium roseum</name>
    <dbReference type="NCBI Taxonomy" id="29856"/>
    <lineage>
        <taxon>Eukaryota</taxon>
        <taxon>Fungi</taxon>
        <taxon>Dikarya</taxon>
        <taxon>Ascomycota</taxon>
        <taxon>Pezizomycotina</taxon>
        <taxon>Sordariomycetes</taxon>
        <taxon>Hypocreomycetidae</taxon>
        <taxon>Hypocreales</taxon>
        <taxon>Bionectriaceae</taxon>
        <taxon>Clonostachys</taxon>
    </lineage>
</organism>
<dbReference type="SUPFAM" id="SSF51735">
    <property type="entry name" value="NAD(P)-binding Rossmann-fold domains"/>
    <property type="match status" value="1"/>
</dbReference>
<comment type="similarity">
    <text evidence="1">Belongs to the short-chain dehydrogenases/reductases (SDR) family.</text>
</comment>
<name>A0A0B7KHJ4_BIOOC</name>
<proteinExistence type="inferred from homology"/>
<gene>
    <name evidence="4" type="ORF">BN869_000010408_1</name>
</gene>
<dbReference type="Pfam" id="PF13561">
    <property type="entry name" value="adh_short_C2"/>
    <property type="match status" value="1"/>
</dbReference>
<dbReference type="EMBL" id="CDPU01000042">
    <property type="protein sequence ID" value="CEO54350.1"/>
    <property type="molecule type" value="Genomic_DNA"/>
</dbReference>
<keyword evidence="2" id="KW-0521">NADP</keyword>
<dbReference type="AlphaFoldDB" id="A0A0B7KHJ4"/>
<sequence length="257" mass="27188">MSLKGKVAIVSGSSAGIGAAIAKELSVRGATVAINYPFPSEKENADTVLKSLGPEATAITVEADLSNFEGPKLLAKAVKEAFGKIDILVNNAGVVLTSELDEPDDKVFAEIWDKSINLNGRGTLLLTRACLPYLNHKNSRIINITSGITRAAGPKQSIYAGSKGIIDSFTRCWAKDLPPKYGCTVNAVAPGPIETESLLATPKEVQDDLIPVIQNTPVAKRLGKPDEVAYAVAMLCEDRSGWINGAWIPVTGGFVVN</sequence>
<reference evidence="4" key="1">
    <citation type="submission" date="2015-01" db="EMBL/GenBank/DDBJ databases">
        <authorList>
            <person name="Durling Mikael"/>
        </authorList>
    </citation>
    <scope>NUCLEOTIDE SEQUENCE</scope>
</reference>
<accession>A0A0B7KHJ4</accession>
<evidence type="ECO:0000256" key="3">
    <source>
        <dbReference type="ARBA" id="ARBA00023002"/>
    </source>
</evidence>
<evidence type="ECO:0000256" key="2">
    <source>
        <dbReference type="ARBA" id="ARBA00022857"/>
    </source>
</evidence>
<dbReference type="PANTHER" id="PTHR48107:SF7">
    <property type="entry name" value="RE15974P"/>
    <property type="match status" value="1"/>
</dbReference>
<evidence type="ECO:0000313" key="4">
    <source>
        <dbReference type="EMBL" id="CEO54350.1"/>
    </source>
</evidence>
<dbReference type="InterPro" id="IPR036291">
    <property type="entry name" value="NAD(P)-bd_dom_sf"/>
</dbReference>
<evidence type="ECO:0000256" key="1">
    <source>
        <dbReference type="ARBA" id="ARBA00006484"/>
    </source>
</evidence>
<protein>
    <submittedName>
        <fullName evidence="4">Uncharacterized protein</fullName>
    </submittedName>
</protein>
<dbReference type="FunFam" id="3.40.50.720:FF:000084">
    <property type="entry name" value="Short-chain dehydrogenase reductase"/>
    <property type="match status" value="1"/>
</dbReference>
<dbReference type="Gene3D" id="3.40.50.720">
    <property type="entry name" value="NAD(P)-binding Rossmann-like Domain"/>
    <property type="match status" value="1"/>
</dbReference>
<dbReference type="PRINTS" id="PR00080">
    <property type="entry name" value="SDRFAMILY"/>
</dbReference>